<evidence type="ECO:0000313" key="2">
    <source>
        <dbReference type="EMBL" id="KRN33178.1"/>
    </source>
</evidence>
<name>A0A0R2G7Q5_9LACO</name>
<protein>
    <recommendedName>
        <fullName evidence="4">MacB-like periplasmic core domain-containing protein</fullName>
    </recommendedName>
</protein>
<evidence type="ECO:0000256" key="1">
    <source>
        <dbReference type="SAM" id="Phobius"/>
    </source>
</evidence>
<comment type="caution">
    <text evidence="2">The sequence shown here is derived from an EMBL/GenBank/DDBJ whole genome shotgun (WGS) entry which is preliminary data.</text>
</comment>
<gene>
    <name evidence="2" type="ORF">IV36_GL000913</name>
</gene>
<dbReference type="AlphaFoldDB" id="A0A0R2G7Q5"/>
<dbReference type="STRING" id="1618.IV36_GL000913"/>
<proteinExistence type="predicted"/>
<keyword evidence="1" id="KW-1133">Transmembrane helix</keyword>
<dbReference type="EMBL" id="JQAR01000002">
    <property type="protein sequence ID" value="KRN33178.1"/>
    <property type="molecule type" value="Genomic_DNA"/>
</dbReference>
<reference evidence="2 3" key="1">
    <citation type="journal article" date="2015" name="Genome Announc.">
        <title>Expanding the biotechnology potential of lactobacilli through comparative genomics of 213 strains and associated genera.</title>
        <authorList>
            <person name="Sun Z."/>
            <person name="Harris H.M."/>
            <person name="McCann A."/>
            <person name="Guo C."/>
            <person name="Argimon S."/>
            <person name="Zhang W."/>
            <person name="Yang X."/>
            <person name="Jeffery I.B."/>
            <person name="Cooney J.C."/>
            <person name="Kagawa T.F."/>
            <person name="Liu W."/>
            <person name="Song Y."/>
            <person name="Salvetti E."/>
            <person name="Wrobel A."/>
            <person name="Rasinkangas P."/>
            <person name="Parkhill J."/>
            <person name="Rea M.C."/>
            <person name="O'Sullivan O."/>
            <person name="Ritari J."/>
            <person name="Douillard F.P."/>
            <person name="Paul Ross R."/>
            <person name="Yang R."/>
            <person name="Briner A.E."/>
            <person name="Felis G.E."/>
            <person name="de Vos W.M."/>
            <person name="Barrangou R."/>
            <person name="Klaenhammer T.R."/>
            <person name="Caufield P.W."/>
            <person name="Cui Y."/>
            <person name="Zhang H."/>
            <person name="O'Toole P.W."/>
        </authorList>
    </citation>
    <scope>NUCLEOTIDE SEQUENCE [LARGE SCALE GENOMIC DNA]</scope>
    <source>
        <strain evidence="2 3">ATCC 27304</strain>
    </source>
</reference>
<organism evidence="2 3">
    <name type="scientific">Liquorilactobacillus mali</name>
    <dbReference type="NCBI Taxonomy" id="1618"/>
    <lineage>
        <taxon>Bacteria</taxon>
        <taxon>Bacillati</taxon>
        <taxon>Bacillota</taxon>
        <taxon>Bacilli</taxon>
        <taxon>Lactobacillales</taxon>
        <taxon>Lactobacillaceae</taxon>
        <taxon>Liquorilactobacillus</taxon>
    </lineage>
</organism>
<accession>A0A0R2G7Q5</accession>
<feature type="transmembrane region" description="Helical" evidence="1">
    <location>
        <begin position="280"/>
        <end position="301"/>
    </location>
</feature>
<sequence length="313" mass="36074">MFAIASVFLFVKIQQKSLIIQLDNHNLSAAAYHVTLSKKETIWDVTQTIKKSKNIKNVQIHFQDKKNKHLTYFYGTGSFGVPPMINGNFFGTGTFDSEVEVAVVGKNYEKKLYEPKDQEYLKIDNKYVPVLGVMGDKYSSQLDKQIFIALSIEKSKRLIANNYRIIVDGKKALDKNMLKSVLGAKKVEHLAQRHFLINQDSWILDHFQELLMLFALFGLLVFGVIVWIVSNKRRYRNLLDQGKEPLQLLFEEWEFFALLSGLGTVFGVMAGMFITELTNYIPLLIYNTSSFILINIIYILLLRRRVISMNRGQ</sequence>
<dbReference type="PATRIC" id="fig|1618.3.peg.922"/>
<dbReference type="Proteomes" id="UP000051727">
    <property type="component" value="Unassembled WGS sequence"/>
</dbReference>
<feature type="transmembrane region" description="Helical" evidence="1">
    <location>
        <begin position="255"/>
        <end position="274"/>
    </location>
</feature>
<evidence type="ECO:0008006" key="4">
    <source>
        <dbReference type="Google" id="ProtNLM"/>
    </source>
</evidence>
<keyword evidence="1" id="KW-0812">Transmembrane</keyword>
<feature type="transmembrane region" description="Helical" evidence="1">
    <location>
        <begin position="210"/>
        <end position="229"/>
    </location>
</feature>
<keyword evidence="1" id="KW-0472">Membrane</keyword>
<evidence type="ECO:0000313" key="3">
    <source>
        <dbReference type="Proteomes" id="UP000051727"/>
    </source>
</evidence>